<evidence type="ECO:0000256" key="1">
    <source>
        <dbReference type="ARBA" id="ARBA00023172"/>
    </source>
</evidence>
<feature type="region of interest" description="Disordered" evidence="2">
    <location>
        <begin position="174"/>
        <end position="212"/>
    </location>
</feature>
<proteinExistence type="predicted"/>
<protein>
    <recommendedName>
        <fullName evidence="3">Tyr recombinase domain-containing protein</fullName>
    </recommendedName>
</protein>
<dbReference type="InterPro" id="IPR013762">
    <property type="entry name" value="Integrase-like_cat_sf"/>
</dbReference>
<dbReference type="Pfam" id="PF00589">
    <property type="entry name" value="Phage_integrase"/>
    <property type="match status" value="1"/>
</dbReference>
<dbReference type="PROSITE" id="PS51898">
    <property type="entry name" value="TYR_RECOMBINASE"/>
    <property type="match status" value="1"/>
</dbReference>
<evidence type="ECO:0000259" key="3">
    <source>
        <dbReference type="PROSITE" id="PS51898"/>
    </source>
</evidence>
<accession>A0A0H5PXV3</accession>
<dbReference type="AlphaFoldDB" id="A0A0H5PXV3"/>
<sequence length="212" mass="23402">MRSEWVSAETIDHILAAMMPANALAIEVSIETGLRIDDVLSLKTDLIRRTGRPYVRDSKTGKTHRVTIPSELRDRLLAQAGKIYVFEHRYDRRKHRTRQAVYKDMRIAAKAFERTGYCRAHVSPHSGRKIAAVRAYKRGGLAAAAALLNHDQGHPLVTLLYALADDADASALLAGGRKGRRTRGKTGKQDRQRRAPGGKIEGKPGTDPGADC</sequence>
<evidence type="ECO:0000313" key="4">
    <source>
        <dbReference type="EMBL" id="CRY94403.1"/>
    </source>
</evidence>
<dbReference type="GO" id="GO:0003677">
    <property type="term" value="F:DNA binding"/>
    <property type="evidence" value="ECO:0007669"/>
    <property type="project" value="InterPro"/>
</dbReference>
<feature type="compositionally biased region" description="Basic residues" evidence="2">
    <location>
        <begin position="177"/>
        <end position="186"/>
    </location>
</feature>
<dbReference type="InterPro" id="IPR011010">
    <property type="entry name" value="DNA_brk_join_enz"/>
</dbReference>
<keyword evidence="4" id="KW-0614">Plasmid</keyword>
<reference evidence="4" key="2">
    <citation type="submission" date="2015-07" db="EMBL/GenBank/DDBJ databases">
        <title>Plasmids, circular viruses and viroids from rat gut.</title>
        <authorList>
            <person name="Jorgensen T.J."/>
            <person name="Hansen M.A."/>
            <person name="Xu Z."/>
            <person name="Tabak M.A."/>
            <person name="Sorensen S.J."/>
            <person name="Hansen L.H."/>
        </authorList>
    </citation>
    <scope>NUCLEOTIDE SEQUENCE</scope>
    <source>
        <plasmid evidence="4">pRGRH0245</plasmid>
    </source>
</reference>
<dbReference type="InterPro" id="IPR002104">
    <property type="entry name" value="Integrase_catalytic"/>
</dbReference>
<geneLocation type="plasmid" evidence="4">
    <name>pRGRH0245</name>
</geneLocation>
<feature type="domain" description="Tyr recombinase" evidence="3">
    <location>
        <begin position="1"/>
        <end position="174"/>
    </location>
</feature>
<dbReference type="GO" id="GO:0006310">
    <property type="term" value="P:DNA recombination"/>
    <property type="evidence" value="ECO:0007669"/>
    <property type="project" value="UniProtKB-KW"/>
</dbReference>
<evidence type="ECO:0000256" key="2">
    <source>
        <dbReference type="SAM" id="MobiDB-lite"/>
    </source>
</evidence>
<name>A0A0H5PXV3_9ZZZZ</name>
<dbReference type="SUPFAM" id="SSF56349">
    <property type="entry name" value="DNA breaking-rejoining enzymes"/>
    <property type="match status" value="1"/>
</dbReference>
<dbReference type="EMBL" id="LN852918">
    <property type="protein sequence ID" value="CRY94403.1"/>
    <property type="molecule type" value="Genomic_DNA"/>
</dbReference>
<reference evidence="4" key="1">
    <citation type="submission" date="2015-06" db="EMBL/GenBank/DDBJ databases">
        <authorList>
            <person name="Joergensen T."/>
        </authorList>
    </citation>
    <scope>NUCLEOTIDE SEQUENCE</scope>
    <source>
        <plasmid evidence="4">pRGRH0245</plasmid>
    </source>
</reference>
<dbReference type="GO" id="GO:0015074">
    <property type="term" value="P:DNA integration"/>
    <property type="evidence" value="ECO:0007669"/>
    <property type="project" value="InterPro"/>
</dbReference>
<keyword evidence="1" id="KW-0233">DNA recombination</keyword>
<organism evidence="4">
    <name type="scientific">uncultured prokaryote</name>
    <dbReference type="NCBI Taxonomy" id="198431"/>
    <lineage>
        <taxon>unclassified sequences</taxon>
        <taxon>environmental samples</taxon>
    </lineage>
</organism>
<dbReference type="Gene3D" id="1.10.443.10">
    <property type="entry name" value="Intergrase catalytic core"/>
    <property type="match status" value="1"/>
</dbReference>